<dbReference type="Pfam" id="PF25790">
    <property type="entry name" value="BCD1"/>
    <property type="match status" value="1"/>
</dbReference>
<evidence type="ECO:0000256" key="4">
    <source>
        <dbReference type="ARBA" id="ARBA00022723"/>
    </source>
</evidence>
<evidence type="ECO:0000256" key="10">
    <source>
        <dbReference type="ARBA" id="ARBA00061949"/>
    </source>
</evidence>
<dbReference type="GO" id="GO:0000463">
    <property type="term" value="P:maturation of LSU-rRNA from tricistronic rRNA transcript (SSU-rRNA, 5.8S rRNA, LSU-rRNA)"/>
    <property type="evidence" value="ECO:0007669"/>
    <property type="project" value="TreeGrafter"/>
</dbReference>
<evidence type="ECO:0000256" key="14">
    <source>
        <dbReference type="SAM" id="MobiDB-lite"/>
    </source>
</evidence>
<dbReference type="VEuPathDB" id="VectorBase:GAUT008288"/>
<evidence type="ECO:0000256" key="12">
    <source>
        <dbReference type="ARBA" id="ARBA00077531"/>
    </source>
</evidence>
<dbReference type="GO" id="GO:0008270">
    <property type="term" value="F:zinc ion binding"/>
    <property type="evidence" value="ECO:0007669"/>
    <property type="project" value="UniProtKB-UniRule"/>
</dbReference>
<keyword evidence="2" id="KW-0690">Ribosome biogenesis</keyword>
<keyword evidence="6" id="KW-0862">Zinc</keyword>
<keyword evidence="4" id="KW-0479">Metal-binding</keyword>
<dbReference type="STRING" id="7395.A0A1A9ULF1"/>
<keyword evidence="17" id="KW-1185">Reference proteome</keyword>
<keyword evidence="3" id="KW-0597">Phosphoprotein</keyword>
<evidence type="ECO:0000256" key="3">
    <source>
        <dbReference type="ARBA" id="ARBA00022553"/>
    </source>
</evidence>
<dbReference type="InterPro" id="IPR057721">
    <property type="entry name" value="BCD1_alpha/beta"/>
</dbReference>
<feature type="domain" description="HIT-type" evidence="15">
    <location>
        <begin position="34"/>
        <end position="68"/>
    </location>
</feature>
<evidence type="ECO:0000313" key="17">
    <source>
        <dbReference type="Proteomes" id="UP000078200"/>
    </source>
</evidence>
<comment type="function">
    <text evidence="8">Required for box C/D snoRNAs accumulation involved in snoRNA processing, snoRNA transport to the nucleolus and ribosome biogenesis.</text>
</comment>
<dbReference type="GO" id="GO:0070761">
    <property type="term" value="C:pre-snoRNP complex"/>
    <property type="evidence" value="ECO:0007669"/>
    <property type="project" value="TreeGrafter"/>
</dbReference>
<protein>
    <recommendedName>
        <fullName evidence="11">Box C/D snoRNA protein 1</fullName>
    </recommendedName>
    <alternativeName>
        <fullName evidence="12">Zinc finger HIT domain-containing protein 6</fullName>
    </alternativeName>
</protein>
<dbReference type="PROSITE" id="PS51083">
    <property type="entry name" value="ZF_HIT"/>
    <property type="match status" value="1"/>
</dbReference>
<evidence type="ECO:0000256" key="13">
    <source>
        <dbReference type="PROSITE-ProRule" id="PRU00453"/>
    </source>
</evidence>
<reference evidence="16" key="1">
    <citation type="submission" date="2020-05" db="UniProtKB">
        <authorList>
            <consortium name="EnsemblMetazoa"/>
        </authorList>
    </citation>
    <scope>IDENTIFICATION</scope>
    <source>
        <strain evidence="16">TTRI</strain>
    </source>
</reference>
<dbReference type="Proteomes" id="UP000078200">
    <property type="component" value="Unassembled WGS sequence"/>
</dbReference>
<dbReference type="EnsemblMetazoa" id="GAUT008288-RA">
    <property type="protein sequence ID" value="GAUT008288-PA"/>
    <property type="gene ID" value="GAUT008288"/>
</dbReference>
<dbReference type="PANTHER" id="PTHR13483:SF3">
    <property type="entry name" value="BOX C_D SNORNA PROTEIN 1"/>
    <property type="match status" value="1"/>
</dbReference>
<evidence type="ECO:0000256" key="9">
    <source>
        <dbReference type="ARBA" id="ARBA00049654"/>
    </source>
</evidence>
<dbReference type="GO" id="GO:0005634">
    <property type="term" value="C:nucleus"/>
    <property type="evidence" value="ECO:0007669"/>
    <property type="project" value="TreeGrafter"/>
</dbReference>
<evidence type="ECO:0000256" key="1">
    <source>
        <dbReference type="ARBA" id="ARBA00022499"/>
    </source>
</evidence>
<evidence type="ECO:0000256" key="6">
    <source>
        <dbReference type="ARBA" id="ARBA00022833"/>
    </source>
</evidence>
<dbReference type="SUPFAM" id="SSF144232">
    <property type="entry name" value="HIT/MYND zinc finger-like"/>
    <property type="match status" value="1"/>
</dbReference>
<evidence type="ECO:0000256" key="11">
    <source>
        <dbReference type="ARBA" id="ARBA00068630"/>
    </source>
</evidence>
<evidence type="ECO:0000313" key="16">
    <source>
        <dbReference type="EnsemblMetazoa" id="GAUT008288-PA"/>
    </source>
</evidence>
<keyword evidence="1" id="KW-1017">Isopeptide bond</keyword>
<evidence type="ECO:0000256" key="2">
    <source>
        <dbReference type="ARBA" id="ARBA00022517"/>
    </source>
</evidence>
<accession>A0A1A9ULF1</accession>
<proteinExistence type="inferred from homology"/>
<dbReference type="CDD" id="cd23023">
    <property type="entry name" value="zf-HIT_BCD1"/>
    <property type="match status" value="1"/>
</dbReference>
<comment type="similarity">
    <text evidence="9">Belongs to the BCD1 family.</text>
</comment>
<organism evidence="16 17">
    <name type="scientific">Glossina austeni</name>
    <name type="common">Savannah tsetse fly</name>
    <dbReference type="NCBI Taxonomy" id="7395"/>
    <lineage>
        <taxon>Eukaryota</taxon>
        <taxon>Metazoa</taxon>
        <taxon>Ecdysozoa</taxon>
        <taxon>Arthropoda</taxon>
        <taxon>Hexapoda</taxon>
        <taxon>Insecta</taxon>
        <taxon>Pterygota</taxon>
        <taxon>Neoptera</taxon>
        <taxon>Endopterygota</taxon>
        <taxon>Diptera</taxon>
        <taxon>Brachycera</taxon>
        <taxon>Muscomorpha</taxon>
        <taxon>Hippoboscoidea</taxon>
        <taxon>Glossinidae</taxon>
        <taxon>Glossina</taxon>
    </lineage>
</organism>
<evidence type="ECO:0000259" key="15">
    <source>
        <dbReference type="PROSITE" id="PS51083"/>
    </source>
</evidence>
<dbReference type="GO" id="GO:0000492">
    <property type="term" value="P:box C/D snoRNP assembly"/>
    <property type="evidence" value="ECO:0007669"/>
    <property type="project" value="TreeGrafter"/>
</dbReference>
<keyword evidence="7" id="KW-0832">Ubl conjugation</keyword>
<evidence type="ECO:0000256" key="7">
    <source>
        <dbReference type="ARBA" id="ARBA00022843"/>
    </source>
</evidence>
<dbReference type="PANTHER" id="PTHR13483">
    <property type="entry name" value="BOX C_D SNORNA PROTEIN 1-RELATED"/>
    <property type="match status" value="1"/>
</dbReference>
<keyword evidence="5 13" id="KW-0863">Zinc-finger</keyword>
<dbReference type="AlphaFoldDB" id="A0A1A9ULF1"/>
<dbReference type="Pfam" id="PF04438">
    <property type="entry name" value="zf-HIT"/>
    <property type="match status" value="1"/>
</dbReference>
<dbReference type="GO" id="GO:0048254">
    <property type="term" value="P:snoRNA localization"/>
    <property type="evidence" value="ECO:0007669"/>
    <property type="project" value="TreeGrafter"/>
</dbReference>
<dbReference type="InterPro" id="IPR007529">
    <property type="entry name" value="Znf_HIT"/>
</dbReference>
<name>A0A1A9ULF1_GLOAU</name>
<dbReference type="FunFam" id="3.30.60.190:FF:000001">
    <property type="entry name" value="box C/D snoRNA protein 1"/>
    <property type="match status" value="1"/>
</dbReference>
<feature type="region of interest" description="Disordered" evidence="14">
    <location>
        <begin position="305"/>
        <end position="334"/>
    </location>
</feature>
<sequence>MDLCNQAELLKPNNQTMTDANKGRNNLPSRLGMCEVCSAFPSRYTCPKCEVKTCSLKCVTIHKNELFCNGIRDRTKFVALKQMTKQDFMSDYYFLEECTRYAQNRKTDTIKRYTTYNRDLPIHLNRLRQAARRRTTNLKYLLQNFLRHRENTTYYCYKEKKIFWRIKWIFINANENGKIVCYNDERCDEEKLLWELLDKYVNPNCLELVPEKRILEYYQSKGMQNIKVMLKAEGVKRSRNRYYLLNVNQTLKTNLAKKTIVEYPLVYISYEELPEGFDIIGSDEDIEEETKQHRSNLQKMWKSSLNKEQETDMEDSNPADEIVSEKEKKRKRRKERFRKLEIYEKTSNNYLFTDEKLMEALSSSTDCEED</sequence>
<comment type="subunit">
    <text evidence="10">Interacts with FBL, SNU13, NOP58, NUFIP1, RUVBL1, RUVBL2 and TAF9. Interacts (via HIT-type zinc finger) with the RUVBL1/RUVBL2 complex in the presence of ADP.</text>
</comment>
<dbReference type="Gene3D" id="3.30.60.190">
    <property type="match status" value="1"/>
</dbReference>
<dbReference type="InterPro" id="IPR051639">
    <property type="entry name" value="BCD1"/>
</dbReference>
<evidence type="ECO:0000256" key="5">
    <source>
        <dbReference type="ARBA" id="ARBA00022771"/>
    </source>
</evidence>
<evidence type="ECO:0000256" key="8">
    <source>
        <dbReference type="ARBA" id="ARBA00049598"/>
    </source>
</evidence>